<proteinExistence type="predicted"/>
<reference evidence="1" key="1">
    <citation type="journal article" date="2020" name="Stud. Mycol.">
        <title>101 Dothideomycetes genomes: a test case for predicting lifestyles and emergence of pathogens.</title>
        <authorList>
            <person name="Haridas S."/>
            <person name="Albert R."/>
            <person name="Binder M."/>
            <person name="Bloem J."/>
            <person name="Labutti K."/>
            <person name="Salamov A."/>
            <person name="Andreopoulos B."/>
            <person name="Baker S."/>
            <person name="Barry K."/>
            <person name="Bills G."/>
            <person name="Bluhm B."/>
            <person name="Cannon C."/>
            <person name="Castanera R."/>
            <person name="Culley D."/>
            <person name="Daum C."/>
            <person name="Ezra D."/>
            <person name="Gonzalez J."/>
            <person name="Henrissat B."/>
            <person name="Kuo A."/>
            <person name="Liang C."/>
            <person name="Lipzen A."/>
            <person name="Lutzoni F."/>
            <person name="Magnuson J."/>
            <person name="Mondo S."/>
            <person name="Nolan M."/>
            <person name="Ohm R."/>
            <person name="Pangilinan J."/>
            <person name="Park H.-J."/>
            <person name="Ramirez L."/>
            <person name="Alfaro M."/>
            <person name="Sun H."/>
            <person name="Tritt A."/>
            <person name="Yoshinaga Y."/>
            <person name="Zwiers L.-H."/>
            <person name="Turgeon B."/>
            <person name="Goodwin S."/>
            <person name="Spatafora J."/>
            <person name="Crous P."/>
            <person name="Grigoriev I."/>
        </authorList>
    </citation>
    <scope>NUCLEOTIDE SEQUENCE</scope>
    <source>
        <strain evidence="1">CBS 525.71</strain>
    </source>
</reference>
<evidence type="ECO:0000313" key="1">
    <source>
        <dbReference type="EMBL" id="KAF2632640.1"/>
    </source>
</evidence>
<gene>
    <name evidence="1" type="ORF">BU25DRAFT_453842</name>
</gene>
<name>A0ACB6SEA4_9PLEO</name>
<dbReference type="EMBL" id="MU006702">
    <property type="protein sequence ID" value="KAF2632640.1"/>
    <property type="molecule type" value="Genomic_DNA"/>
</dbReference>
<dbReference type="Proteomes" id="UP000799754">
    <property type="component" value="Unassembled WGS sequence"/>
</dbReference>
<protein>
    <submittedName>
        <fullName evidence="1">Uncharacterized protein</fullName>
    </submittedName>
</protein>
<comment type="caution">
    <text evidence="1">The sequence shown here is derived from an EMBL/GenBank/DDBJ whole genome shotgun (WGS) entry which is preliminary data.</text>
</comment>
<sequence>MNEIYNAIATTEDRYWCRFCLHVLLAIITAPYRRTFKLYTWRPLKEMRAAHGDRSVLIPLIRQWKVEKYEELRSVQVSASFCAGAALTGMPWSKTSDALWIANALFVSCLLCAIWAIISSIQTKSILDDLPAKEDLDTSLADVEVTRVQRTILRYKRTPAFQHWVMLFIWQFPSMTMAYSWVTFLSALTVRICEPFIRRSPWSDQNKTAIVYLVIGLLGLATYIFTAVFVYISEKDLEHYVSGATTKGGPKTSKHTHAPALPPTLPNIARTFGSSKGSVSFEQFRKDGFVEIDLERQGETETITIMERLEPKGLVTSAPTQQRTRQVSTNVPDFVLKYAPILHLHSEETHFPTDLSTFLTHVTPRVNYTAVPDAPYPLKLSNLNQLSPEVYLTSNDDVTTDPGWLKGTAPDANDSTIGITSAIIVNKKNDSSVDVFYFYFYAFNPGTSVLGLPFLNFGNHVGDWEHAMLRFPTPTSPPSAIWYSQHANGQAFRYSVVEKDTDGIRPVVYVAKGSHANYAIPGTHSHVIPNLNLPFGALEDYTDKGRRWDSLGSKYVYRYDAGSGTFTAYGDAPVEWLEWKGNWGDEEYPDSDRRQVDLFGQKKYVDGPTGPVDKQLDRKEVCPDNGILCILRSALVPRDVGDGEANVGWKDVEG</sequence>
<organism evidence="1 2">
    <name type="scientific">Macroventuria anomochaeta</name>
    <dbReference type="NCBI Taxonomy" id="301207"/>
    <lineage>
        <taxon>Eukaryota</taxon>
        <taxon>Fungi</taxon>
        <taxon>Dikarya</taxon>
        <taxon>Ascomycota</taxon>
        <taxon>Pezizomycotina</taxon>
        <taxon>Dothideomycetes</taxon>
        <taxon>Pleosporomycetidae</taxon>
        <taxon>Pleosporales</taxon>
        <taxon>Pleosporineae</taxon>
        <taxon>Didymellaceae</taxon>
        <taxon>Macroventuria</taxon>
    </lineage>
</organism>
<evidence type="ECO:0000313" key="2">
    <source>
        <dbReference type="Proteomes" id="UP000799754"/>
    </source>
</evidence>
<accession>A0ACB6SEA4</accession>
<keyword evidence="2" id="KW-1185">Reference proteome</keyword>